<keyword evidence="5" id="KW-1003">Cell membrane</keyword>
<keyword evidence="2 5" id="KW-0812">Transmembrane</keyword>
<evidence type="ECO:0000256" key="5">
    <source>
        <dbReference type="RuleBase" id="RU363041"/>
    </source>
</evidence>
<dbReference type="InterPro" id="IPR051598">
    <property type="entry name" value="TSUP/Inactive_protease-like"/>
</dbReference>
<accession>A0A1H2J589</accession>
<feature type="transmembrane region" description="Helical" evidence="5">
    <location>
        <begin position="247"/>
        <end position="264"/>
    </location>
</feature>
<evidence type="ECO:0000313" key="7">
    <source>
        <dbReference type="Proteomes" id="UP000199608"/>
    </source>
</evidence>
<comment type="similarity">
    <text evidence="5">Belongs to the 4-toluene sulfonate uptake permease (TSUP) (TC 2.A.102) family.</text>
</comment>
<sequence length="279" mass="31410">MLKISIPEFYHKRVLHLLGFVVALFSTGIGIGGGTIFISAFISIFKFDFKRSAGLSLATIIPITFVGGASHLFFFSSPPSYKYFLVFIPMCIIGTIIGSKFIHKWNNQWLKWIFTIFLLIASFRILKLVDLPFLMFSSLNEISWTHEALFIMTFGIFIGIIATWLGIGCGLLIVPFFVIVMNFNIHEAICLSLTTMFFLTISATLMHHKLEQLDFKSYKALFLPSLAGAVIGSAISGLLPCFFLKQLFGIILALIACSYLYQLWTMAIKTVLSKTQRHE</sequence>
<feature type="transmembrane region" description="Helical" evidence="5">
    <location>
        <begin position="109"/>
        <end position="129"/>
    </location>
</feature>
<name>A0A1H2J589_9BACT</name>
<gene>
    <name evidence="6" type="ORF">SAMN04487931_110172</name>
</gene>
<dbReference type="InterPro" id="IPR002781">
    <property type="entry name" value="TM_pro_TauE-like"/>
</dbReference>
<organism evidence="6 7">
    <name type="scientific">Desulfobacula phenolica</name>
    <dbReference type="NCBI Taxonomy" id="90732"/>
    <lineage>
        <taxon>Bacteria</taxon>
        <taxon>Pseudomonadati</taxon>
        <taxon>Thermodesulfobacteriota</taxon>
        <taxon>Desulfobacteria</taxon>
        <taxon>Desulfobacterales</taxon>
        <taxon>Desulfobacteraceae</taxon>
        <taxon>Desulfobacula</taxon>
    </lineage>
</organism>
<dbReference type="AlphaFoldDB" id="A0A1H2J589"/>
<keyword evidence="7" id="KW-1185">Reference proteome</keyword>
<keyword evidence="4 5" id="KW-0472">Membrane</keyword>
<dbReference type="GO" id="GO:0005886">
    <property type="term" value="C:plasma membrane"/>
    <property type="evidence" value="ECO:0007669"/>
    <property type="project" value="UniProtKB-SubCell"/>
</dbReference>
<evidence type="ECO:0000256" key="3">
    <source>
        <dbReference type="ARBA" id="ARBA00022989"/>
    </source>
</evidence>
<comment type="subcellular location">
    <subcellularLocation>
        <location evidence="5">Cell membrane</location>
        <topology evidence="5">Multi-pass membrane protein</topology>
    </subcellularLocation>
    <subcellularLocation>
        <location evidence="1">Membrane</location>
        <topology evidence="1">Multi-pass membrane protein</topology>
    </subcellularLocation>
</comment>
<feature type="transmembrane region" description="Helical" evidence="5">
    <location>
        <begin position="54"/>
        <end position="75"/>
    </location>
</feature>
<dbReference type="EMBL" id="FNLL01000010">
    <property type="protein sequence ID" value="SDU51325.1"/>
    <property type="molecule type" value="Genomic_DNA"/>
</dbReference>
<feature type="transmembrane region" description="Helical" evidence="5">
    <location>
        <begin position="20"/>
        <end position="42"/>
    </location>
</feature>
<protein>
    <recommendedName>
        <fullName evidence="5">Probable membrane transporter protein</fullName>
    </recommendedName>
</protein>
<dbReference type="PANTHER" id="PTHR43701">
    <property type="entry name" value="MEMBRANE TRANSPORTER PROTEIN MJ0441-RELATED"/>
    <property type="match status" value="1"/>
</dbReference>
<feature type="transmembrane region" description="Helical" evidence="5">
    <location>
        <begin position="188"/>
        <end position="208"/>
    </location>
</feature>
<proteinExistence type="inferred from homology"/>
<evidence type="ECO:0000313" key="6">
    <source>
        <dbReference type="EMBL" id="SDU51325.1"/>
    </source>
</evidence>
<evidence type="ECO:0000256" key="4">
    <source>
        <dbReference type="ARBA" id="ARBA00023136"/>
    </source>
</evidence>
<keyword evidence="3 5" id="KW-1133">Transmembrane helix</keyword>
<evidence type="ECO:0000256" key="2">
    <source>
        <dbReference type="ARBA" id="ARBA00022692"/>
    </source>
</evidence>
<dbReference type="PANTHER" id="PTHR43701:SF2">
    <property type="entry name" value="MEMBRANE TRANSPORTER PROTEIN YJNA-RELATED"/>
    <property type="match status" value="1"/>
</dbReference>
<dbReference type="Pfam" id="PF01925">
    <property type="entry name" value="TauE"/>
    <property type="match status" value="2"/>
</dbReference>
<dbReference type="RefSeq" id="WP_014959485.1">
    <property type="nucleotide sequence ID" value="NZ_FNLL01000010.1"/>
</dbReference>
<feature type="transmembrane region" description="Helical" evidence="5">
    <location>
        <begin position="81"/>
        <end position="102"/>
    </location>
</feature>
<reference evidence="7" key="1">
    <citation type="submission" date="2016-10" db="EMBL/GenBank/DDBJ databases">
        <authorList>
            <person name="Varghese N."/>
            <person name="Submissions S."/>
        </authorList>
    </citation>
    <scope>NUCLEOTIDE SEQUENCE [LARGE SCALE GENOMIC DNA]</scope>
    <source>
        <strain evidence="7">DSM 3384</strain>
    </source>
</reference>
<dbReference type="Proteomes" id="UP000199608">
    <property type="component" value="Unassembled WGS sequence"/>
</dbReference>
<evidence type="ECO:0000256" key="1">
    <source>
        <dbReference type="ARBA" id="ARBA00004141"/>
    </source>
</evidence>
<feature type="transmembrane region" description="Helical" evidence="5">
    <location>
        <begin position="220"/>
        <end position="240"/>
    </location>
</feature>
<feature type="transmembrane region" description="Helical" evidence="5">
    <location>
        <begin position="149"/>
        <end position="181"/>
    </location>
</feature>